<dbReference type="Gene3D" id="3.40.50.300">
    <property type="entry name" value="P-loop containing nucleotide triphosphate hydrolases"/>
    <property type="match status" value="1"/>
</dbReference>
<sequence length="93" mass="9026">MSVEVSTPVTTERGGGTGGGGRLPDLAVLVQGDSPAAEAFRALRANVKFAGGDRPARSILLADAGAGAERPTVAANLAAALAAAGDATLLIDA</sequence>
<feature type="compositionally biased region" description="Polar residues" evidence="1">
    <location>
        <begin position="1"/>
        <end position="10"/>
    </location>
</feature>
<accession>A0A6J4VW34</accession>
<dbReference type="InterPro" id="IPR027417">
    <property type="entry name" value="P-loop_NTPase"/>
</dbReference>
<name>A0A6J4VW34_9BACT</name>
<dbReference type="EMBL" id="CADCWM010001206">
    <property type="protein sequence ID" value="CAA9589791.1"/>
    <property type="molecule type" value="Genomic_DNA"/>
</dbReference>
<proteinExistence type="predicted"/>
<feature type="compositionally biased region" description="Gly residues" evidence="1">
    <location>
        <begin position="13"/>
        <end position="22"/>
    </location>
</feature>
<evidence type="ECO:0000256" key="1">
    <source>
        <dbReference type="SAM" id="MobiDB-lite"/>
    </source>
</evidence>
<feature type="region of interest" description="Disordered" evidence="1">
    <location>
        <begin position="1"/>
        <end position="24"/>
    </location>
</feature>
<reference evidence="2" key="1">
    <citation type="submission" date="2020-02" db="EMBL/GenBank/DDBJ databases">
        <authorList>
            <person name="Meier V. D."/>
        </authorList>
    </citation>
    <scope>NUCLEOTIDE SEQUENCE</scope>
    <source>
        <strain evidence="2">AVDCRST_MAG88</strain>
    </source>
</reference>
<dbReference type="AlphaFoldDB" id="A0A6J4VW34"/>
<evidence type="ECO:0000313" key="2">
    <source>
        <dbReference type="EMBL" id="CAA9589791.1"/>
    </source>
</evidence>
<feature type="non-terminal residue" evidence="2">
    <location>
        <position position="93"/>
    </location>
</feature>
<protein>
    <submittedName>
        <fullName evidence="2">Uncharacterized protein</fullName>
    </submittedName>
</protein>
<gene>
    <name evidence="2" type="ORF">AVDCRST_MAG88-4660</name>
</gene>
<organism evidence="2">
    <name type="scientific">uncultured Thermomicrobiales bacterium</name>
    <dbReference type="NCBI Taxonomy" id="1645740"/>
    <lineage>
        <taxon>Bacteria</taxon>
        <taxon>Pseudomonadati</taxon>
        <taxon>Thermomicrobiota</taxon>
        <taxon>Thermomicrobia</taxon>
        <taxon>Thermomicrobiales</taxon>
        <taxon>environmental samples</taxon>
    </lineage>
</organism>